<comment type="subcellular location">
    <subcellularLocation>
        <location evidence="1">Membrane</location>
        <topology evidence="1">Multi-pass membrane protein</topology>
    </subcellularLocation>
</comment>
<evidence type="ECO:0000256" key="3">
    <source>
        <dbReference type="ARBA" id="ARBA00022737"/>
    </source>
</evidence>
<evidence type="ECO:0000256" key="1">
    <source>
        <dbReference type="ARBA" id="ARBA00004141"/>
    </source>
</evidence>
<accession>A0A7I8DPU7</accession>
<gene>
    <name evidence="10" type="ORF">bsdcttw_23750</name>
</gene>
<dbReference type="InterPro" id="IPR013658">
    <property type="entry name" value="SGL"/>
</dbReference>
<evidence type="ECO:0000313" key="10">
    <source>
        <dbReference type="EMBL" id="BCJ99334.1"/>
    </source>
</evidence>
<evidence type="ECO:0008006" key="12">
    <source>
        <dbReference type="Google" id="ProtNLM"/>
    </source>
</evidence>
<dbReference type="InterPro" id="IPR011042">
    <property type="entry name" value="6-blade_b-propeller_TolB-like"/>
</dbReference>
<keyword evidence="5 7" id="KW-0472">Membrane</keyword>
<sequence length="690" mass="78946">MKKENRIMRIRRNLLAVRIAAMAMISLILTGCLLPPITVSASQATSYTYTLNEKGHYVRTQDAYLPDKTITDLGLMKPEDIYIDGNDMLYIADTQNKRIVKYNIQEGKISDILSFKEFTTPKGVFVTENGDIYVADVGAKKVFHFDKNFNLIESIGRPEAPSFSDTPFEPSKIAVDKSGNMYIIGEGVYNGVIQLSIAGEFLGYFTVNKTKLTFMQAMQNAIFTRAQLENLIPRVPTTFSNIFLDNKGIVYTTTIGSNNDGLKKHNTAGGNMFKDPVWSYDSLTDVFVDNQGIIYTSNSYGYIDVYSSSGELIFEFGSFISDLDISGLYTSLPSIAVDREGDIWTIDGDKGYVQSFKPTDYAKMVYNSIGLYEKGLYKEALDKWNEVLKLNEMSVLAHNGVGKAYLHAGQYKDAMEHFKVAGNRKYYSEAFWEVRNTWIQERLKYFVGVIFTLWLISFIVKNIDKKKRVREIRRNFWSKISSNHYLRGILYGFRVPRHPLDRYYDIRVKRGGSVFGATILYLLMFISFMAYQTKKGFVYQFKAVEDMDINAIVIGFFFLLFLFIVSNYLVTSIKEGDGSFKQVYMIPAYSMIPVITSMVSITALSYFLTTNEAFILTIILYIGVVWSIILIFIGFLTVHDYTFRENVMSLILTFIFMIIAAIMLLIIIIMWERLWQFLLTLGKEITQNVL</sequence>
<keyword evidence="3" id="KW-0677">Repeat</keyword>
<evidence type="ECO:0000256" key="7">
    <source>
        <dbReference type="SAM" id="Phobius"/>
    </source>
</evidence>
<feature type="transmembrane region" description="Helical" evidence="7">
    <location>
        <begin position="512"/>
        <end position="531"/>
    </location>
</feature>
<dbReference type="CDD" id="cd05819">
    <property type="entry name" value="NHL"/>
    <property type="match status" value="1"/>
</dbReference>
<keyword evidence="4 7" id="KW-1133">Transmembrane helix</keyword>
<dbReference type="GO" id="GO:0008270">
    <property type="term" value="F:zinc ion binding"/>
    <property type="evidence" value="ECO:0007669"/>
    <property type="project" value="UniProtKB-KW"/>
</dbReference>
<keyword evidence="2 7" id="KW-0812">Transmembrane</keyword>
<dbReference type="InterPro" id="IPR050952">
    <property type="entry name" value="TRIM-NHL_E3_ligases"/>
</dbReference>
<feature type="transmembrane region" description="Helical" evidence="7">
    <location>
        <begin position="583"/>
        <end position="608"/>
    </location>
</feature>
<feature type="repeat" description="NHL" evidence="6">
    <location>
        <begin position="116"/>
        <end position="148"/>
    </location>
</feature>
<feature type="domain" description="SMP-30/Gluconolactonase/LRE-like region" evidence="9">
    <location>
        <begin position="86"/>
        <end position="158"/>
    </location>
</feature>
<dbReference type="GO" id="GO:0016020">
    <property type="term" value="C:membrane"/>
    <property type="evidence" value="ECO:0007669"/>
    <property type="project" value="UniProtKB-SubCell"/>
</dbReference>
<dbReference type="KEGG" id="acht:bsdcttw_23750"/>
<proteinExistence type="predicted"/>
<organism evidence="10 11">
    <name type="scientific">Anaerocolumna chitinilytica</name>
    <dbReference type="NCBI Taxonomy" id="1727145"/>
    <lineage>
        <taxon>Bacteria</taxon>
        <taxon>Bacillati</taxon>
        <taxon>Bacillota</taxon>
        <taxon>Clostridia</taxon>
        <taxon>Lachnospirales</taxon>
        <taxon>Lachnospiraceae</taxon>
        <taxon>Anaerocolumna</taxon>
    </lineage>
</organism>
<dbReference type="SUPFAM" id="SSF101898">
    <property type="entry name" value="NHL repeat"/>
    <property type="match status" value="1"/>
</dbReference>
<dbReference type="Proteomes" id="UP000515703">
    <property type="component" value="Chromosome"/>
</dbReference>
<dbReference type="InterPro" id="IPR011990">
    <property type="entry name" value="TPR-like_helical_dom_sf"/>
</dbReference>
<dbReference type="Gene3D" id="2.120.10.30">
    <property type="entry name" value="TolB, C-terminal domain"/>
    <property type="match status" value="1"/>
</dbReference>
<feature type="domain" description="Yip1" evidence="8">
    <location>
        <begin position="495"/>
        <end position="661"/>
    </location>
</feature>
<dbReference type="PANTHER" id="PTHR24104:SF25">
    <property type="entry name" value="PROTEIN LIN-41"/>
    <property type="match status" value="1"/>
</dbReference>
<evidence type="ECO:0000259" key="8">
    <source>
        <dbReference type="Pfam" id="PF04893"/>
    </source>
</evidence>
<evidence type="ECO:0000259" key="9">
    <source>
        <dbReference type="Pfam" id="PF08450"/>
    </source>
</evidence>
<evidence type="ECO:0000256" key="2">
    <source>
        <dbReference type="ARBA" id="ARBA00022692"/>
    </source>
</evidence>
<dbReference type="PROSITE" id="PS51257">
    <property type="entry name" value="PROKAR_LIPOPROTEIN"/>
    <property type="match status" value="1"/>
</dbReference>
<evidence type="ECO:0000256" key="5">
    <source>
        <dbReference type="ARBA" id="ARBA00023136"/>
    </source>
</evidence>
<evidence type="ECO:0000256" key="6">
    <source>
        <dbReference type="PROSITE-ProRule" id="PRU00504"/>
    </source>
</evidence>
<dbReference type="AlphaFoldDB" id="A0A7I8DPU7"/>
<evidence type="ECO:0000313" key="11">
    <source>
        <dbReference type="Proteomes" id="UP000515703"/>
    </source>
</evidence>
<dbReference type="Gene3D" id="2.40.10.500">
    <property type="match status" value="1"/>
</dbReference>
<dbReference type="EMBL" id="AP023368">
    <property type="protein sequence ID" value="BCJ99334.1"/>
    <property type="molecule type" value="Genomic_DNA"/>
</dbReference>
<dbReference type="InterPro" id="IPR001258">
    <property type="entry name" value="NHL_repeat"/>
</dbReference>
<dbReference type="InterPro" id="IPR006977">
    <property type="entry name" value="Yip1_dom"/>
</dbReference>
<protein>
    <recommendedName>
        <fullName evidence="12">Yip1 domain-containing protein</fullName>
    </recommendedName>
</protein>
<dbReference type="Pfam" id="PF08450">
    <property type="entry name" value="SGL"/>
    <property type="match status" value="1"/>
</dbReference>
<dbReference type="PROSITE" id="PS51125">
    <property type="entry name" value="NHL"/>
    <property type="match status" value="1"/>
</dbReference>
<reference evidence="10 11" key="2">
    <citation type="submission" date="2020-08" db="EMBL/GenBank/DDBJ databases">
        <authorList>
            <person name="Ueki A."/>
            <person name="Tonouchi A."/>
        </authorList>
    </citation>
    <scope>NUCLEOTIDE SEQUENCE [LARGE SCALE GENOMIC DNA]</scope>
    <source>
        <strain evidence="10 11">CTTW</strain>
    </source>
</reference>
<feature type="transmembrane region" description="Helical" evidence="7">
    <location>
        <begin position="551"/>
        <end position="571"/>
    </location>
</feature>
<feature type="transmembrane region" description="Helical" evidence="7">
    <location>
        <begin position="445"/>
        <end position="463"/>
    </location>
</feature>
<dbReference type="Pfam" id="PF04893">
    <property type="entry name" value="Yip1"/>
    <property type="match status" value="1"/>
</dbReference>
<keyword evidence="11" id="KW-1185">Reference proteome</keyword>
<dbReference type="PANTHER" id="PTHR24104">
    <property type="entry name" value="E3 UBIQUITIN-PROTEIN LIGASE NHLRC1-RELATED"/>
    <property type="match status" value="1"/>
</dbReference>
<reference evidence="10 11" key="1">
    <citation type="submission" date="2020-08" db="EMBL/GenBank/DDBJ databases">
        <title>Draft genome sequencing of an Anaerocolumna strain isolated from anoxic soil subjected to BSD treatment.</title>
        <authorList>
            <person name="Uek A."/>
            <person name="Tonouchi A."/>
        </authorList>
    </citation>
    <scope>NUCLEOTIDE SEQUENCE [LARGE SCALE GENOMIC DNA]</scope>
    <source>
        <strain evidence="10 11">CTTW</strain>
    </source>
</reference>
<dbReference type="Gene3D" id="1.25.40.10">
    <property type="entry name" value="Tetratricopeptide repeat domain"/>
    <property type="match status" value="1"/>
</dbReference>
<evidence type="ECO:0000256" key="4">
    <source>
        <dbReference type="ARBA" id="ARBA00022989"/>
    </source>
</evidence>
<name>A0A7I8DPU7_9FIRM</name>
<feature type="transmembrane region" description="Helical" evidence="7">
    <location>
        <begin position="614"/>
        <end position="638"/>
    </location>
</feature>
<dbReference type="SUPFAM" id="SSF48452">
    <property type="entry name" value="TPR-like"/>
    <property type="match status" value="1"/>
</dbReference>
<dbReference type="RefSeq" id="WP_185259596.1">
    <property type="nucleotide sequence ID" value="NZ_AP023368.1"/>
</dbReference>
<feature type="transmembrane region" description="Helical" evidence="7">
    <location>
        <begin position="650"/>
        <end position="671"/>
    </location>
</feature>